<keyword evidence="1" id="KW-0862">Zinc</keyword>
<proteinExistence type="predicted"/>
<dbReference type="InParanoid" id="A0A1V9XCT8"/>
<evidence type="ECO:0000313" key="4">
    <source>
        <dbReference type="EMBL" id="OQR71357.1"/>
    </source>
</evidence>
<feature type="region of interest" description="Disordered" evidence="2">
    <location>
        <begin position="57"/>
        <end position="136"/>
    </location>
</feature>
<comment type="caution">
    <text evidence="4">The sequence shown here is derived from an EMBL/GenBank/DDBJ whole genome shotgun (WGS) entry which is preliminary data.</text>
</comment>
<sequence>MRRPHSTMKLVELVAIRVEEGHRKNSKVVYQAARQFSTIAKRAQAAGDQRFCQRTTPERTQTIPSPPMLLSANPTPSPSSMPSPMPSPMSSPVVSTSGGPGSGVGSGGGAGGLGGAHQAGSNPPTAPSTPTPHDQLLSAPSILQLMKSMHVESQTSLAVQIKGVMPDGSAMKQFVLFRCGICNRTKASLERLLGHIIWFHFADNRKRHCNKCGALFRLKDQLDNHLKLHQLAKVCRGLSTNEVTRLLDTILHSSHQAVLIVFDRLTRRVTRQGLCEESTSPSSAPWA</sequence>
<dbReference type="SUPFAM" id="SSF57667">
    <property type="entry name" value="beta-beta-alpha zinc fingers"/>
    <property type="match status" value="1"/>
</dbReference>
<evidence type="ECO:0000256" key="2">
    <source>
        <dbReference type="SAM" id="MobiDB-lite"/>
    </source>
</evidence>
<dbReference type="GO" id="GO:0008270">
    <property type="term" value="F:zinc ion binding"/>
    <property type="evidence" value="ECO:0007669"/>
    <property type="project" value="UniProtKB-KW"/>
</dbReference>
<accession>A0A1V9XCT8</accession>
<feature type="compositionally biased region" description="Pro residues" evidence="2">
    <location>
        <begin position="75"/>
        <end position="89"/>
    </location>
</feature>
<protein>
    <recommendedName>
        <fullName evidence="3">C2H2-type domain-containing protein</fullName>
    </recommendedName>
</protein>
<dbReference type="SMART" id="SM00355">
    <property type="entry name" value="ZnF_C2H2"/>
    <property type="match status" value="2"/>
</dbReference>
<dbReference type="InterPro" id="IPR036236">
    <property type="entry name" value="Znf_C2H2_sf"/>
</dbReference>
<feature type="domain" description="C2H2-type" evidence="3">
    <location>
        <begin position="207"/>
        <end position="234"/>
    </location>
</feature>
<gene>
    <name evidence="4" type="ORF">BIW11_03984</name>
</gene>
<feature type="compositionally biased region" description="Gly residues" evidence="2">
    <location>
        <begin position="98"/>
        <end position="117"/>
    </location>
</feature>
<reference evidence="4 5" key="1">
    <citation type="journal article" date="2017" name="Gigascience">
        <title>Draft genome of the honey bee ectoparasitic mite, Tropilaelaps mercedesae, is shaped by the parasitic life history.</title>
        <authorList>
            <person name="Dong X."/>
            <person name="Armstrong S.D."/>
            <person name="Xia D."/>
            <person name="Makepeace B.L."/>
            <person name="Darby A.C."/>
            <person name="Kadowaki T."/>
        </authorList>
    </citation>
    <scope>NUCLEOTIDE SEQUENCE [LARGE SCALE GENOMIC DNA]</scope>
    <source>
        <strain evidence="4">Wuxi-XJTLU</strain>
    </source>
</reference>
<evidence type="ECO:0000256" key="1">
    <source>
        <dbReference type="PROSITE-ProRule" id="PRU00042"/>
    </source>
</evidence>
<name>A0A1V9XCT8_9ACAR</name>
<dbReference type="Gene3D" id="3.30.160.60">
    <property type="entry name" value="Classic Zinc Finger"/>
    <property type="match status" value="1"/>
</dbReference>
<dbReference type="EMBL" id="MNPL01014819">
    <property type="protein sequence ID" value="OQR71357.1"/>
    <property type="molecule type" value="Genomic_DNA"/>
</dbReference>
<keyword evidence="5" id="KW-1185">Reference proteome</keyword>
<evidence type="ECO:0000259" key="3">
    <source>
        <dbReference type="PROSITE" id="PS50157"/>
    </source>
</evidence>
<organism evidence="4 5">
    <name type="scientific">Tropilaelaps mercedesae</name>
    <dbReference type="NCBI Taxonomy" id="418985"/>
    <lineage>
        <taxon>Eukaryota</taxon>
        <taxon>Metazoa</taxon>
        <taxon>Ecdysozoa</taxon>
        <taxon>Arthropoda</taxon>
        <taxon>Chelicerata</taxon>
        <taxon>Arachnida</taxon>
        <taxon>Acari</taxon>
        <taxon>Parasitiformes</taxon>
        <taxon>Mesostigmata</taxon>
        <taxon>Gamasina</taxon>
        <taxon>Dermanyssoidea</taxon>
        <taxon>Laelapidae</taxon>
        <taxon>Tropilaelaps</taxon>
    </lineage>
</organism>
<keyword evidence="1" id="KW-0863">Zinc-finger</keyword>
<dbReference type="PROSITE" id="PS50157">
    <property type="entry name" value="ZINC_FINGER_C2H2_2"/>
    <property type="match status" value="1"/>
</dbReference>
<dbReference type="Proteomes" id="UP000192247">
    <property type="component" value="Unassembled WGS sequence"/>
</dbReference>
<dbReference type="PROSITE" id="PS00028">
    <property type="entry name" value="ZINC_FINGER_C2H2_1"/>
    <property type="match status" value="1"/>
</dbReference>
<dbReference type="AlphaFoldDB" id="A0A1V9XCT8"/>
<dbReference type="InterPro" id="IPR013087">
    <property type="entry name" value="Znf_C2H2_type"/>
</dbReference>
<evidence type="ECO:0000313" key="5">
    <source>
        <dbReference type="Proteomes" id="UP000192247"/>
    </source>
</evidence>
<keyword evidence="1" id="KW-0479">Metal-binding</keyword>